<dbReference type="Proteomes" id="UP001651158">
    <property type="component" value="Unassembled WGS sequence"/>
</dbReference>
<sequence>MDVRLPDTTNLPPFIPLSAASPPHTARMWGHSSSRCTSKATVSPWSLHQLQSTFTAQSNQTPLSEQILSVAMRSIVDCIRYNYFSHQGDSDVGCEVGMTMFGSNRCTW</sequence>
<reference evidence="2" key="2">
    <citation type="submission" date="2024-12" db="EMBL/GenBank/DDBJ databases">
        <authorList>
            <person name="Estrada K."/>
            <person name="Bobes R.J."/>
            <person name="Sanchez-Flores A."/>
            <person name="Laclette J.P."/>
        </authorList>
    </citation>
    <scope>NUCLEOTIDE SEQUENCE</scope>
    <source>
        <strain evidence="2">WFUcys</strain>
        <tissue evidence="2">Peritoneal cavity of infected mice</tissue>
    </source>
</reference>
<comment type="caution">
    <text evidence="2">The sequence shown here is derived from an EMBL/GenBank/DDBJ whole genome shotgun (WGS) entry which is preliminary data.</text>
</comment>
<accession>A0ABR4QMT6</accession>
<name>A0ABR4QMT6_9CEST</name>
<dbReference type="EMBL" id="JAKROA010000002">
    <property type="protein sequence ID" value="KAL5110887.1"/>
    <property type="molecule type" value="Genomic_DNA"/>
</dbReference>
<protein>
    <submittedName>
        <fullName evidence="2">Uncharacterized protein</fullName>
    </submittedName>
</protein>
<dbReference type="EMBL" id="JAKROA010000002">
    <property type="protein sequence ID" value="KAL5109794.1"/>
    <property type="molecule type" value="Genomic_DNA"/>
</dbReference>
<keyword evidence="3" id="KW-1185">Reference proteome</keyword>
<evidence type="ECO:0000313" key="2">
    <source>
        <dbReference type="EMBL" id="KAL5110887.1"/>
    </source>
</evidence>
<organism evidence="2 3">
    <name type="scientific">Taenia crassiceps</name>
    <dbReference type="NCBI Taxonomy" id="6207"/>
    <lineage>
        <taxon>Eukaryota</taxon>
        <taxon>Metazoa</taxon>
        <taxon>Spiralia</taxon>
        <taxon>Lophotrochozoa</taxon>
        <taxon>Platyhelminthes</taxon>
        <taxon>Cestoda</taxon>
        <taxon>Eucestoda</taxon>
        <taxon>Cyclophyllidea</taxon>
        <taxon>Taeniidae</taxon>
        <taxon>Taenia</taxon>
    </lineage>
</organism>
<evidence type="ECO:0000313" key="3">
    <source>
        <dbReference type="Proteomes" id="UP001651158"/>
    </source>
</evidence>
<reference evidence="2 3" key="1">
    <citation type="journal article" date="2022" name="Front. Cell. Infect. Microbiol.">
        <title>The Genomes of Two Strains of Taenia crassiceps the Animal Model for the Study of Human Cysticercosis.</title>
        <authorList>
            <person name="Bobes R.J."/>
            <person name="Estrada K."/>
            <person name="Rios-Valencia D.G."/>
            <person name="Calderon-Gallegos A."/>
            <person name="de la Torre P."/>
            <person name="Carrero J.C."/>
            <person name="Sanchez-Flores A."/>
            <person name="Laclette J.P."/>
        </authorList>
    </citation>
    <scope>NUCLEOTIDE SEQUENCE [LARGE SCALE GENOMIC DNA]</scope>
    <source>
        <strain evidence="2">WFUcys</strain>
    </source>
</reference>
<evidence type="ECO:0000313" key="1">
    <source>
        <dbReference type="EMBL" id="KAL5109794.1"/>
    </source>
</evidence>
<gene>
    <name evidence="1" type="ORF">TcWFU_001235</name>
    <name evidence="2" type="ORF">TcWFU_009120</name>
</gene>
<proteinExistence type="predicted"/>